<dbReference type="InterPro" id="IPR011009">
    <property type="entry name" value="Kinase-like_dom_sf"/>
</dbReference>
<feature type="compositionally biased region" description="Basic and acidic residues" evidence="8">
    <location>
        <begin position="66"/>
        <end position="149"/>
    </location>
</feature>
<dbReference type="EMBL" id="KV460547">
    <property type="protein sequence ID" value="OCA16922.1"/>
    <property type="molecule type" value="Genomic_DNA"/>
</dbReference>
<reference evidence="11" key="3">
    <citation type="submission" date="2016-05" db="EMBL/GenBank/DDBJ databases">
        <title>WGS assembly of Xenopus tropicalis.</title>
        <authorList>
            <person name="Sessions A."/>
            <person name="Jenkins J."/>
            <person name="Mitros T."/>
            <person name="Lyons J.T."/>
            <person name="Dichmann D.S."/>
            <person name="Robert J."/>
            <person name="Harland R.M."/>
            <person name="Rokhsar D.S."/>
        </authorList>
    </citation>
    <scope>NUCLEOTIDE SEQUENCE</scope>
    <source>
        <strain evidence="11">Nigerian</strain>
    </source>
</reference>
<feature type="compositionally biased region" description="Basic and acidic residues" evidence="8">
    <location>
        <begin position="12"/>
        <end position="48"/>
    </location>
</feature>
<dbReference type="AlphaFoldDB" id="A0A1B8Y1W9"/>
<reference evidence="11" key="2">
    <citation type="journal article" date="2010" name="Science">
        <title>The genome of the Western clawed frog Xenopus tropicalis.</title>
        <authorList>
            <person name="Hellsten U."/>
            <person name="Harland R.M."/>
            <person name="Gilchrist M.J."/>
            <person name="Hendrix D."/>
            <person name="Jurka J."/>
            <person name="Kapitonov V."/>
            <person name="Ovcharenko I."/>
            <person name="Putnam N.H."/>
            <person name="Shu S."/>
            <person name="Taher L."/>
            <person name="Blitz I.L."/>
            <person name="Blumberg B."/>
            <person name="Dichmann D.S."/>
            <person name="Dubchak I."/>
            <person name="Amaya E."/>
            <person name="Detter J.C."/>
            <person name="Fletcher R."/>
            <person name="Gerhard D.S."/>
            <person name="Goodstein D."/>
            <person name="Graves T."/>
            <person name="Grigoriev I.V."/>
            <person name="Grimwood J."/>
            <person name="Kawashima T."/>
            <person name="Lindquist E."/>
            <person name="Lucas S.M."/>
            <person name="Mead P.E."/>
            <person name="Mitros T."/>
            <person name="Ogino H."/>
            <person name="Ohta Y."/>
            <person name="Poliakov A.V."/>
            <person name="Pollet N."/>
            <person name="Robert J."/>
            <person name="Salamov A."/>
            <person name="Sater A.K."/>
            <person name="Schmutz J."/>
            <person name="Terry A."/>
            <person name="Vize P.D."/>
            <person name="Warren W.C."/>
            <person name="Wells D."/>
            <person name="Wills A."/>
            <person name="Wilson R.K."/>
            <person name="Zimmerman L.B."/>
            <person name="Zorn A.M."/>
            <person name="Grainger R."/>
            <person name="Grammer T."/>
            <person name="Khokha M.K."/>
            <person name="Richardson P.M."/>
            <person name="Rokhsar D.S."/>
        </authorList>
    </citation>
    <scope>NUCLEOTIDE SEQUENCE [LARGE SCALE GENOMIC DNA]</scope>
    <source>
        <strain evidence="11">Nigerian</strain>
    </source>
</reference>
<keyword evidence="5" id="KW-0418">Kinase</keyword>
<dbReference type="InterPro" id="IPR017441">
    <property type="entry name" value="Protein_kinase_ATP_BS"/>
</dbReference>
<organism evidence="11">
    <name type="scientific">Xenopus tropicalis</name>
    <name type="common">Western clawed frog</name>
    <name type="synonym">Silurana tropicalis</name>
    <dbReference type="NCBI Taxonomy" id="8364"/>
    <lineage>
        <taxon>Eukaryota</taxon>
        <taxon>Metazoa</taxon>
        <taxon>Chordata</taxon>
        <taxon>Craniata</taxon>
        <taxon>Vertebrata</taxon>
        <taxon>Euteleostomi</taxon>
        <taxon>Amphibia</taxon>
        <taxon>Batrachia</taxon>
        <taxon>Anura</taxon>
        <taxon>Pipoidea</taxon>
        <taxon>Pipidae</taxon>
        <taxon>Xenopodinae</taxon>
        <taxon>Xenopus</taxon>
        <taxon>Silurana</taxon>
    </lineage>
</organism>
<evidence type="ECO:0000259" key="9">
    <source>
        <dbReference type="PROSITE" id="PS50011"/>
    </source>
</evidence>
<feature type="domain" description="Protein kinase" evidence="9">
    <location>
        <begin position="249"/>
        <end position="502"/>
    </location>
</feature>
<dbReference type="GO" id="GO:0005524">
    <property type="term" value="F:ATP binding"/>
    <property type="evidence" value="ECO:0007669"/>
    <property type="project" value="UniProtKB-UniRule"/>
</dbReference>
<evidence type="ECO:0000256" key="8">
    <source>
        <dbReference type="SAM" id="MobiDB-lite"/>
    </source>
</evidence>
<feature type="domain" description="AGC-kinase C-terminal" evidence="10">
    <location>
        <begin position="503"/>
        <end position="561"/>
    </location>
</feature>
<dbReference type="PROSITE" id="PS50011">
    <property type="entry name" value="PROTEIN_KINASE_DOM"/>
    <property type="match status" value="1"/>
</dbReference>
<dbReference type="PROSITE" id="PS51285">
    <property type="entry name" value="AGC_KINASE_CTER"/>
    <property type="match status" value="1"/>
</dbReference>
<evidence type="ECO:0000256" key="5">
    <source>
        <dbReference type="ARBA" id="ARBA00022777"/>
    </source>
</evidence>
<protein>
    <recommendedName>
        <fullName evidence="12">Protein kinase domain-containing protein</fullName>
    </recommendedName>
</protein>
<evidence type="ECO:0000256" key="6">
    <source>
        <dbReference type="ARBA" id="ARBA00022840"/>
    </source>
</evidence>
<name>A0A1B8Y1W9_XENTR</name>
<feature type="compositionally biased region" description="Polar residues" evidence="8">
    <location>
        <begin position="49"/>
        <end position="59"/>
    </location>
</feature>
<evidence type="ECO:0008006" key="12">
    <source>
        <dbReference type="Google" id="ProtNLM"/>
    </source>
</evidence>
<evidence type="ECO:0000256" key="1">
    <source>
        <dbReference type="ARBA" id="ARBA00022527"/>
    </source>
</evidence>
<evidence type="ECO:0000256" key="3">
    <source>
        <dbReference type="ARBA" id="ARBA00022679"/>
    </source>
</evidence>
<keyword evidence="1" id="KW-0723">Serine/threonine-protein kinase</keyword>
<dbReference type="Pfam" id="PF00069">
    <property type="entry name" value="Pkinase"/>
    <property type="match status" value="1"/>
</dbReference>
<evidence type="ECO:0000256" key="7">
    <source>
        <dbReference type="PROSITE-ProRule" id="PRU10141"/>
    </source>
</evidence>
<feature type="region of interest" description="Disordered" evidence="8">
    <location>
        <begin position="1"/>
        <end position="237"/>
    </location>
</feature>
<keyword evidence="4 7" id="KW-0547">Nucleotide-binding</keyword>
<dbReference type="GO" id="GO:0004674">
    <property type="term" value="F:protein serine/threonine kinase activity"/>
    <property type="evidence" value="ECO:0007669"/>
    <property type="project" value="UniProtKB-KW"/>
</dbReference>
<dbReference type="PROSITE" id="PS00107">
    <property type="entry name" value="PROTEIN_KINASE_ATP"/>
    <property type="match status" value="1"/>
</dbReference>
<feature type="binding site" evidence="7">
    <location>
        <position position="278"/>
    </location>
    <ligand>
        <name>ATP</name>
        <dbReference type="ChEBI" id="CHEBI:30616"/>
    </ligand>
</feature>
<keyword evidence="2" id="KW-0597">Phosphoprotein</keyword>
<evidence type="ECO:0000259" key="10">
    <source>
        <dbReference type="PROSITE" id="PS51285"/>
    </source>
</evidence>
<evidence type="ECO:0000256" key="4">
    <source>
        <dbReference type="ARBA" id="ARBA00022741"/>
    </source>
</evidence>
<dbReference type="Gene3D" id="3.30.200.20">
    <property type="entry name" value="Phosphorylase Kinase, domain 1"/>
    <property type="match status" value="1"/>
</dbReference>
<dbReference type="FunFam" id="1.10.510.10:FF:000048">
    <property type="entry name" value="Protein kinase C"/>
    <property type="match status" value="1"/>
</dbReference>
<feature type="compositionally biased region" description="Basic and acidic residues" evidence="8">
    <location>
        <begin position="163"/>
        <end position="198"/>
    </location>
</feature>
<feature type="compositionally biased region" description="Basic and acidic residues" evidence="8">
    <location>
        <begin position="206"/>
        <end position="222"/>
    </location>
</feature>
<dbReference type="PANTHER" id="PTHR24351">
    <property type="entry name" value="RIBOSOMAL PROTEIN S6 KINASE"/>
    <property type="match status" value="1"/>
</dbReference>
<dbReference type="InterPro" id="IPR000719">
    <property type="entry name" value="Prot_kinase_dom"/>
</dbReference>
<dbReference type="InterPro" id="IPR000961">
    <property type="entry name" value="AGC-kinase_C"/>
</dbReference>
<gene>
    <name evidence="11" type="ORF">XENTR_v90027709mg</name>
</gene>
<keyword evidence="6 7" id="KW-0067">ATP-binding</keyword>
<reference evidence="11" key="1">
    <citation type="submission" date="2009-11" db="EMBL/GenBank/DDBJ databases">
        <authorList>
            <consortium name="US DOE Joint Genome Institute (JGI-PGF)"/>
            <person name="Ottilar R."/>
            <person name="Schmutz J."/>
            <person name="Salamov A."/>
            <person name="Cheng J.F."/>
            <person name="Lucas S."/>
            <person name="Pitluck S."/>
            <person name="Gundlach H."/>
            <person name="Guo Y."/>
            <person name="Haberer G."/>
            <person name="Nasrallah J."/>
            <person name="Mayer K.F.X."/>
            <person name="van de Peer Y."/>
            <person name="Weigel D."/>
            <person name="Grigoriev I.V."/>
        </authorList>
    </citation>
    <scope>NUCLEOTIDE SEQUENCE</scope>
    <source>
        <strain evidence="11">Nigerian</strain>
    </source>
</reference>
<evidence type="ECO:0000256" key="2">
    <source>
        <dbReference type="ARBA" id="ARBA00022553"/>
    </source>
</evidence>
<dbReference type="InterPro" id="IPR008271">
    <property type="entry name" value="Ser/Thr_kinase_AS"/>
</dbReference>
<accession>A0A1B8Y1W9</accession>
<evidence type="ECO:0000313" key="11">
    <source>
        <dbReference type="EMBL" id="OCA16922.1"/>
    </source>
</evidence>
<dbReference type="PROSITE" id="PS00108">
    <property type="entry name" value="PROTEIN_KINASE_ST"/>
    <property type="match status" value="1"/>
</dbReference>
<dbReference type="SMART" id="SM00220">
    <property type="entry name" value="S_TKc"/>
    <property type="match status" value="1"/>
</dbReference>
<proteinExistence type="predicted"/>
<dbReference type="Gene3D" id="1.10.510.10">
    <property type="entry name" value="Transferase(Phosphotransferase) domain 1"/>
    <property type="match status" value="1"/>
</dbReference>
<dbReference type="SUPFAM" id="SSF56112">
    <property type="entry name" value="Protein kinase-like (PK-like)"/>
    <property type="match status" value="1"/>
</dbReference>
<keyword evidence="3" id="KW-0808">Transferase</keyword>
<sequence length="561" mass="64772">MSLSKKRSRSPSGEKLDVAKSFGEEKPNKNWSKERSQKIEKKEAENDNKSCGNEQKIQNRSIKRRRSEEKHKEKKTSEDVRNKRGRLEGQLETEKESQTEKTTKDGSINRRRSEEQQKDKQIQVEKKSSEDGRFKMRRSAEEQKEKVSQAEKNTSEGGSINRRRSEEEQKVREIQAEKKTSEDGSITRKSEEGQKEKQSQQSSKKRNMEQKEERNKRPRSPEDPLEGGSIQKRSCLDIKRPDPLDINNYKFHSELGQGGFGQVMLATFRPNKQLVAIKVLKKKSAKTNTYTITKEAYFLKISRGCAFLSHSYAVLQTELEAFFVLEYCSGKSMWDMIDCKGKLPMSSIMFYTAEMVVALQFLHSKGIIHRDLKPDNILIDKDGHIKICDFGIAEVGLIGKKKTSGLAGTPGYRAPEILSSEEYNAGADWWSFGATMYEMATGELPFPHSGSLFRQRFMIKMRTPNYPQYMSEEMLDLLPKLLENDETQRLGLNGNIREHAFYSTINWEDLENRRLTPPFQPGMPSADDLHEYQPAFSPQCSNEETNWKNFSYVDPSWNWQE</sequence>